<dbReference type="Proteomes" id="UP000196573">
    <property type="component" value="Unassembled WGS sequence"/>
</dbReference>
<organism evidence="3 4">
    <name type="scientific">Parendozoicomonas haliclonae</name>
    <dbReference type="NCBI Taxonomy" id="1960125"/>
    <lineage>
        <taxon>Bacteria</taxon>
        <taxon>Pseudomonadati</taxon>
        <taxon>Pseudomonadota</taxon>
        <taxon>Gammaproteobacteria</taxon>
        <taxon>Oceanospirillales</taxon>
        <taxon>Endozoicomonadaceae</taxon>
        <taxon>Parendozoicomonas</taxon>
    </lineage>
</organism>
<feature type="domain" description="Type 4 fimbrial biogenesis protein PilX N-terminal" evidence="2">
    <location>
        <begin position="5"/>
        <end position="51"/>
    </location>
</feature>
<protein>
    <recommendedName>
        <fullName evidence="2">Type 4 fimbrial biogenesis protein PilX N-terminal domain-containing protein</fullName>
    </recommendedName>
</protein>
<accession>A0A1X7AQK8</accession>
<sequence>MKQEQGMTLIVVLLMLLIITSLAGTSIYSATVQERMANNLQVKTQLFIEAENRINQSYQEIESSARSTAILNITKSTGSTATNNSRSHATVQKDSTHETKIAPGFDLSVAGSGMHYVNIVIESTAWQDADASGGTAPTNNEISTTHSQGVSILSSGTL</sequence>
<proteinExistence type="predicted"/>
<feature type="region of interest" description="Disordered" evidence="1">
    <location>
        <begin position="129"/>
        <end position="158"/>
    </location>
</feature>
<dbReference type="AlphaFoldDB" id="A0A1X7AQK8"/>
<dbReference type="RefSeq" id="WP_165767364.1">
    <property type="nucleotide sequence ID" value="NZ_CBCSCN010000005.1"/>
</dbReference>
<gene>
    <name evidence="3" type="ORF">EHSB41UT_04176</name>
</gene>
<dbReference type="Pfam" id="PF14341">
    <property type="entry name" value="PilX_N"/>
    <property type="match status" value="1"/>
</dbReference>
<name>A0A1X7AQK8_9GAMM</name>
<keyword evidence="4" id="KW-1185">Reference proteome</keyword>
<evidence type="ECO:0000259" key="2">
    <source>
        <dbReference type="Pfam" id="PF14341"/>
    </source>
</evidence>
<feature type="region of interest" description="Disordered" evidence="1">
    <location>
        <begin position="77"/>
        <end position="96"/>
    </location>
</feature>
<feature type="compositionally biased region" description="Polar residues" evidence="1">
    <location>
        <begin position="77"/>
        <end position="93"/>
    </location>
</feature>
<dbReference type="InterPro" id="IPR025746">
    <property type="entry name" value="PilX_N_dom"/>
</dbReference>
<feature type="compositionally biased region" description="Polar residues" evidence="1">
    <location>
        <begin position="135"/>
        <end position="158"/>
    </location>
</feature>
<dbReference type="EMBL" id="FWPT01000012">
    <property type="protein sequence ID" value="SMA50379.1"/>
    <property type="molecule type" value="Genomic_DNA"/>
</dbReference>
<reference evidence="3 4" key="1">
    <citation type="submission" date="2017-03" db="EMBL/GenBank/DDBJ databases">
        <authorList>
            <person name="Afonso C.L."/>
            <person name="Miller P.J."/>
            <person name="Scott M.A."/>
            <person name="Spackman E."/>
            <person name="Goraichik I."/>
            <person name="Dimitrov K.M."/>
            <person name="Suarez D.L."/>
            <person name="Swayne D.E."/>
        </authorList>
    </citation>
    <scope>NUCLEOTIDE SEQUENCE [LARGE SCALE GENOMIC DNA]</scope>
    <source>
        <strain evidence="3">SB41UT1</strain>
    </source>
</reference>
<evidence type="ECO:0000313" key="4">
    <source>
        <dbReference type="Proteomes" id="UP000196573"/>
    </source>
</evidence>
<evidence type="ECO:0000313" key="3">
    <source>
        <dbReference type="EMBL" id="SMA50379.1"/>
    </source>
</evidence>
<evidence type="ECO:0000256" key="1">
    <source>
        <dbReference type="SAM" id="MobiDB-lite"/>
    </source>
</evidence>